<dbReference type="EMBL" id="GBXM01003459">
    <property type="protein sequence ID" value="JAI05119.1"/>
    <property type="molecule type" value="Transcribed_RNA"/>
</dbReference>
<reference evidence="2" key="2">
    <citation type="journal article" date="2015" name="Fish Shellfish Immunol.">
        <title>Early steps in the European eel (Anguilla anguilla)-Vibrio vulnificus interaction in the gills: Role of the RtxA13 toxin.</title>
        <authorList>
            <person name="Callol A."/>
            <person name="Pajuelo D."/>
            <person name="Ebbesson L."/>
            <person name="Teles M."/>
            <person name="MacKenzie S."/>
            <person name="Amaro C."/>
        </authorList>
    </citation>
    <scope>NUCLEOTIDE SEQUENCE</scope>
</reference>
<proteinExistence type="predicted"/>
<dbReference type="AlphaFoldDB" id="A0A0E9XTV3"/>
<name>A0A0E9XTV3_ANGAN</name>
<protein>
    <submittedName>
        <fullName evidence="2">Uncharacterized protein</fullName>
    </submittedName>
</protein>
<evidence type="ECO:0000313" key="2">
    <source>
        <dbReference type="EMBL" id="JAI05119.1"/>
    </source>
</evidence>
<keyword evidence="1" id="KW-0472">Membrane</keyword>
<sequence length="47" mass="5334">MPAHLIKTQWKMSPEKFAVPFSFSPGLSQFISFVLLSFLIVTSMCLK</sequence>
<reference evidence="2" key="1">
    <citation type="submission" date="2014-11" db="EMBL/GenBank/DDBJ databases">
        <authorList>
            <person name="Amaro Gonzalez C."/>
        </authorList>
    </citation>
    <scope>NUCLEOTIDE SEQUENCE</scope>
</reference>
<accession>A0A0E9XTV3</accession>
<keyword evidence="1" id="KW-0812">Transmembrane</keyword>
<feature type="transmembrane region" description="Helical" evidence="1">
    <location>
        <begin position="27"/>
        <end position="46"/>
    </location>
</feature>
<evidence type="ECO:0000256" key="1">
    <source>
        <dbReference type="SAM" id="Phobius"/>
    </source>
</evidence>
<organism evidence="2">
    <name type="scientific">Anguilla anguilla</name>
    <name type="common">European freshwater eel</name>
    <name type="synonym">Muraena anguilla</name>
    <dbReference type="NCBI Taxonomy" id="7936"/>
    <lineage>
        <taxon>Eukaryota</taxon>
        <taxon>Metazoa</taxon>
        <taxon>Chordata</taxon>
        <taxon>Craniata</taxon>
        <taxon>Vertebrata</taxon>
        <taxon>Euteleostomi</taxon>
        <taxon>Actinopterygii</taxon>
        <taxon>Neopterygii</taxon>
        <taxon>Teleostei</taxon>
        <taxon>Anguilliformes</taxon>
        <taxon>Anguillidae</taxon>
        <taxon>Anguilla</taxon>
    </lineage>
</organism>
<keyword evidence="1" id="KW-1133">Transmembrane helix</keyword>